<dbReference type="EMBL" id="LJCR01000028">
    <property type="protein sequence ID" value="KPV54650.1"/>
    <property type="molecule type" value="Genomic_DNA"/>
</dbReference>
<gene>
    <name evidence="2" type="ORF">SE17_02525</name>
</gene>
<proteinExistence type="predicted"/>
<dbReference type="SUPFAM" id="SSF56747">
    <property type="entry name" value="Prim-pol domain"/>
    <property type="match status" value="1"/>
</dbReference>
<evidence type="ECO:0000259" key="1">
    <source>
        <dbReference type="SMART" id="SM00943"/>
    </source>
</evidence>
<accession>A0A0P9HIH8</accession>
<reference evidence="2 3" key="1">
    <citation type="submission" date="2015-09" db="EMBL/GenBank/DDBJ databases">
        <title>Draft genome sequence of Kouleothrix aurantiaca JCM 19913.</title>
        <authorList>
            <person name="Hemp J."/>
        </authorList>
    </citation>
    <scope>NUCLEOTIDE SEQUENCE [LARGE SCALE GENOMIC DNA]</scope>
    <source>
        <strain evidence="2 3">COM-B</strain>
    </source>
</reference>
<name>A0A0P9HIH8_9CHLR</name>
<evidence type="ECO:0000313" key="2">
    <source>
        <dbReference type="EMBL" id="KPV54650.1"/>
    </source>
</evidence>
<organism evidence="2 3">
    <name type="scientific">Kouleothrix aurantiaca</name>
    <dbReference type="NCBI Taxonomy" id="186479"/>
    <lineage>
        <taxon>Bacteria</taxon>
        <taxon>Bacillati</taxon>
        <taxon>Chloroflexota</taxon>
        <taxon>Chloroflexia</taxon>
        <taxon>Chloroflexales</taxon>
        <taxon>Roseiflexineae</taxon>
        <taxon>Roseiflexaceae</taxon>
        <taxon>Kouleothrix</taxon>
    </lineage>
</organism>
<dbReference type="InterPro" id="IPR015330">
    <property type="entry name" value="DNA_primase/pol_bifunc_N"/>
</dbReference>
<sequence length="451" mass="50971">MDLREQKQELRRIGCALLPNGYSIIPIGSDKRPFARLLPLLWNEDGSPVMGRSVNEKTGEVYEYQRHGWNEFQTRRATLDELYRWLKAGAQLALVCGEISGGLLVIDFDRFNNGSEDLFEQWADACEARGFPVRSLPRQQTGSGGWQVAVRCDQPGENTKLAWVLDTNETLGRKIAIETRGAGGYAVIAPSRHPNGNFYRMDNGEFYETPRWPQVDVNAILNIARSMSQVEDKPVIQHATRSVWSGCANQDSVIDRYNAQTDVREVLRRFGYADAFSNRMHRPGRGTHSVPSVHIGDDNRSFHHSNNDELRDGFWHTPFSVRCKFEFGDDARAAVRAIAAELGMVVQPEFRNDVAFCPYHPTHELQVSQKSGFYCPNRTNGEFCKFRWEGVGYEAPDRSVASRLPRRMAFSSRPVDKIVRSSAARSVDEIVRSAAARPFNEIVRAKSRAGV</sequence>
<comment type="caution">
    <text evidence="2">The sequence shown here is derived from an EMBL/GenBank/DDBJ whole genome shotgun (WGS) entry which is preliminary data.</text>
</comment>
<evidence type="ECO:0000313" key="3">
    <source>
        <dbReference type="Proteomes" id="UP000050509"/>
    </source>
</evidence>
<dbReference type="SMART" id="SM00943">
    <property type="entry name" value="Prim-Pol"/>
    <property type="match status" value="1"/>
</dbReference>
<dbReference type="AlphaFoldDB" id="A0A0P9HIH8"/>
<dbReference type="Proteomes" id="UP000050509">
    <property type="component" value="Unassembled WGS sequence"/>
</dbReference>
<protein>
    <recommendedName>
        <fullName evidence="1">DNA primase/polymerase bifunctional N-terminal domain-containing protein</fullName>
    </recommendedName>
</protein>
<feature type="domain" description="DNA primase/polymerase bifunctional N-terminal" evidence="1">
    <location>
        <begin position="14"/>
        <end position="213"/>
    </location>
</feature>
<keyword evidence="3" id="KW-1185">Reference proteome</keyword>
<dbReference type="Pfam" id="PF09250">
    <property type="entry name" value="Prim-Pol"/>
    <property type="match status" value="1"/>
</dbReference>